<evidence type="ECO:0000313" key="6">
    <source>
        <dbReference type="Proteomes" id="UP000322214"/>
    </source>
</evidence>
<feature type="binding site" evidence="3">
    <location>
        <position position="149"/>
    </location>
    <ligand>
        <name>a divalent metal cation</name>
        <dbReference type="ChEBI" id="CHEBI:60240"/>
    </ligand>
</feature>
<dbReference type="GO" id="GO:0005509">
    <property type="term" value="F:calcium ion binding"/>
    <property type="evidence" value="ECO:0007669"/>
    <property type="project" value="TreeGrafter"/>
</dbReference>
<proteinExistence type="inferred from homology"/>
<dbReference type="Proteomes" id="UP000322214">
    <property type="component" value="Chromosome"/>
</dbReference>
<protein>
    <submittedName>
        <fullName evidence="5">L-arabinolactonase</fullName>
        <ecNumber evidence="5">3.1.1.15</ecNumber>
    </submittedName>
</protein>
<keyword evidence="5" id="KW-0378">Hydrolase</keyword>
<sequence length="292" mass="32383">MAEVFDDKPCDLGEGPLWHPDRESLFWFDIDNRVMFEKPFGVPATAEALRKEYRFERTVSAAGLIDSSRLLIASEHDLFVFDLEQRSQQVLCELESENPVTRSNDGRADPFGGFWIGTMGYNAEPGAGAIYRFYKGALRQLFSDITISNAICFSPDRSRAYFTDSEVKIIWKVELDHEGWPVGDRTEFVDLRGESFAPDGAVCDADGRLWSAQWGASRVAVYSDAGELIDTHTIPTLQPTCPAFGGLDFSTLFMTTAGAHLPDEVKGTQPQAGFVFKIDGAGHGQAEHRVIV</sequence>
<dbReference type="GO" id="GO:0050021">
    <property type="term" value="F:L-arabinonolactonase activity"/>
    <property type="evidence" value="ECO:0007669"/>
    <property type="project" value="UniProtKB-EC"/>
</dbReference>
<evidence type="ECO:0000259" key="4">
    <source>
        <dbReference type="Pfam" id="PF08450"/>
    </source>
</evidence>
<dbReference type="PRINTS" id="PR01790">
    <property type="entry name" value="SMP30FAMILY"/>
</dbReference>
<comment type="cofactor">
    <cofactor evidence="3">
        <name>Zn(2+)</name>
        <dbReference type="ChEBI" id="CHEBI:29105"/>
    </cofactor>
    <text evidence="3">Binds 1 divalent metal cation per subunit.</text>
</comment>
<dbReference type="GO" id="GO:0019853">
    <property type="term" value="P:L-ascorbic acid biosynthetic process"/>
    <property type="evidence" value="ECO:0007669"/>
    <property type="project" value="TreeGrafter"/>
</dbReference>
<dbReference type="SUPFAM" id="SSF63829">
    <property type="entry name" value="Calcium-dependent phosphotriesterase"/>
    <property type="match status" value="1"/>
</dbReference>
<gene>
    <name evidence="5" type="primary">araB</name>
    <name evidence="5" type="ORF">MFFC18_09490</name>
</gene>
<dbReference type="InterPro" id="IPR011042">
    <property type="entry name" value="6-blade_b-propeller_TolB-like"/>
</dbReference>
<dbReference type="STRING" id="980251.GCA_001642875_01991"/>
<feature type="active site" description="Proton donor/acceptor" evidence="2">
    <location>
        <position position="199"/>
    </location>
</feature>
<dbReference type="Gene3D" id="2.120.10.30">
    <property type="entry name" value="TolB, C-terminal domain"/>
    <property type="match status" value="1"/>
</dbReference>
<dbReference type="GO" id="GO:0004341">
    <property type="term" value="F:gluconolactonase activity"/>
    <property type="evidence" value="ECO:0007669"/>
    <property type="project" value="TreeGrafter"/>
</dbReference>
<feature type="binding site" evidence="3">
    <location>
        <position position="14"/>
    </location>
    <ligand>
        <name>a divalent metal cation</name>
        <dbReference type="ChEBI" id="CHEBI:60240"/>
    </ligand>
</feature>
<dbReference type="PANTHER" id="PTHR10907">
    <property type="entry name" value="REGUCALCIN"/>
    <property type="match status" value="1"/>
</dbReference>
<reference evidence="5 6" key="1">
    <citation type="submission" date="2019-08" db="EMBL/GenBank/DDBJ databases">
        <title>Deep-cultivation of Planctomycetes and their phenomic and genomic characterization uncovers novel biology.</title>
        <authorList>
            <person name="Wiegand S."/>
            <person name="Jogler M."/>
            <person name="Boedeker C."/>
            <person name="Pinto D."/>
            <person name="Vollmers J."/>
            <person name="Rivas-Marin E."/>
            <person name="Kohn T."/>
            <person name="Peeters S.H."/>
            <person name="Heuer A."/>
            <person name="Rast P."/>
            <person name="Oberbeckmann S."/>
            <person name="Bunk B."/>
            <person name="Jeske O."/>
            <person name="Meyerdierks A."/>
            <person name="Storesund J.E."/>
            <person name="Kallscheuer N."/>
            <person name="Luecker S."/>
            <person name="Lage O.M."/>
            <person name="Pohl T."/>
            <person name="Merkel B.J."/>
            <person name="Hornburger P."/>
            <person name="Mueller R.-W."/>
            <person name="Bruemmer F."/>
            <person name="Labrenz M."/>
            <person name="Spormann A.M."/>
            <person name="Op den Camp H."/>
            <person name="Overmann J."/>
            <person name="Amann R."/>
            <person name="Jetten M.S.M."/>
            <person name="Mascher T."/>
            <person name="Medema M.H."/>
            <person name="Devos D.P."/>
            <person name="Kaster A.-K."/>
            <person name="Ovreas L."/>
            <person name="Rohde M."/>
            <person name="Galperin M.Y."/>
            <person name="Jogler C."/>
        </authorList>
    </citation>
    <scope>NUCLEOTIDE SEQUENCE [LARGE SCALE GENOMIC DNA]</scope>
    <source>
        <strain evidence="5 6">FC18</strain>
    </source>
</reference>
<dbReference type="EC" id="3.1.1.15" evidence="5"/>
<evidence type="ECO:0000256" key="1">
    <source>
        <dbReference type="ARBA" id="ARBA00008853"/>
    </source>
</evidence>
<dbReference type="RefSeq" id="WP_075081879.1">
    <property type="nucleotide sequence ID" value="NZ_CP042912.1"/>
</dbReference>
<organism evidence="5 6">
    <name type="scientific">Mariniblastus fucicola</name>
    <dbReference type="NCBI Taxonomy" id="980251"/>
    <lineage>
        <taxon>Bacteria</taxon>
        <taxon>Pseudomonadati</taxon>
        <taxon>Planctomycetota</taxon>
        <taxon>Planctomycetia</taxon>
        <taxon>Pirellulales</taxon>
        <taxon>Pirellulaceae</taxon>
        <taxon>Mariniblastus</taxon>
    </lineage>
</organism>
<dbReference type="InterPro" id="IPR013658">
    <property type="entry name" value="SGL"/>
</dbReference>
<evidence type="ECO:0000313" key="5">
    <source>
        <dbReference type="EMBL" id="QEG21097.1"/>
    </source>
</evidence>
<evidence type="ECO:0000256" key="2">
    <source>
        <dbReference type="PIRSR" id="PIRSR605511-1"/>
    </source>
</evidence>
<name>A0A5B9P3F3_9BACT</name>
<dbReference type="PANTHER" id="PTHR10907:SF47">
    <property type="entry name" value="REGUCALCIN"/>
    <property type="match status" value="1"/>
</dbReference>
<dbReference type="KEGG" id="mff:MFFC18_09490"/>
<dbReference type="OrthoDB" id="9775130at2"/>
<evidence type="ECO:0000256" key="3">
    <source>
        <dbReference type="PIRSR" id="PIRSR605511-2"/>
    </source>
</evidence>
<dbReference type="AlphaFoldDB" id="A0A5B9P3F3"/>
<dbReference type="EMBL" id="CP042912">
    <property type="protein sequence ID" value="QEG21097.1"/>
    <property type="molecule type" value="Genomic_DNA"/>
</dbReference>
<keyword evidence="6" id="KW-1185">Reference proteome</keyword>
<keyword evidence="3" id="KW-0479">Metal-binding</keyword>
<dbReference type="Pfam" id="PF08450">
    <property type="entry name" value="SGL"/>
    <property type="match status" value="1"/>
</dbReference>
<feature type="binding site" evidence="3">
    <location>
        <position position="104"/>
    </location>
    <ligand>
        <name>substrate</name>
    </ligand>
</feature>
<comment type="similarity">
    <text evidence="1">Belongs to the SMP-30/CGR1 family.</text>
</comment>
<accession>A0A5B9P3F3</accession>
<keyword evidence="3" id="KW-0862">Zinc</keyword>
<dbReference type="InterPro" id="IPR005511">
    <property type="entry name" value="SMP-30"/>
</dbReference>
<feature type="binding site" evidence="3">
    <location>
        <position position="199"/>
    </location>
    <ligand>
        <name>a divalent metal cation</name>
        <dbReference type="ChEBI" id="CHEBI:60240"/>
    </ligand>
</feature>
<feature type="binding site" evidence="3">
    <location>
        <position position="102"/>
    </location>
    <ligand>
        <name>substrate</name>
    </ligand>
</feature>
<feature type="domain" description="SMP-30/Gluconolactonase/LRE-like region" evidence="4">
    <location>
        <begin position="12"/>
        <end position="257"/>
    </location>
</feature>